<dbReference type="OrthoDB" id="1938125at2"/>
<evidence type="ECO:0000313" key="2">
    <source>
        <dbReference type="EMBL" id="AVD70374.1"/>
    </source>
</evidence>
<gene>
    <name evidence="2" type="ORF">CAY53_01795</name>
</gene>
<organism evidence="2 3">
    <name type="scientific">Desulfobulbus oralis</name>
    <dbReference type="NCBI Taxonomy" id="1986146"/>
    <lineage>
        <taxon>Bacteria</taxon>
        <taxon>Pseudomonadati</taxon>
        <taxon>Thermodesulfobacteriota</taxon>
        <taxon>Desulfobulbia</taxon>
        <taxon>Desulfobulbales</taxon>
        <taxon>Desulfobulbaceae</taxon>
        <taxon>Desulfobulbus</taxon>
    </lineage>
</organism>
<dbReference type="Proteomes" id="UP000239867">
    <property type="component" value="Chromosome"/>
</dbReference>
<dbReference type="EMBL" id="CP021255">
    <property type="protein sequence ID" value="AVD70374.1"/>
    <property type="molecule type" value="Genomic_DNA"/>
</dbReference>
<protein>
    <submittedName>
        <fullName evidence="2">Uncharacterized protein</fullName>
    </submittedName>
</protein>
<accession>A0A2L1GL42</accession>
<dbReference type="AlphaFoldDB" id="A0A2L1GL42"/>
<proteinExistence type="predicted"/>
<dbReference type="RefSeq" id="WP_104935689.1">
    <property type="nucleotide sequence ID" value="NZ_CP021255.1"/>
</dbReference>
<feature type="transmembrane region" description="Helical" evidence="1">
    <location>
        <begin position="44"/>
        <end position="66"/>
    </location>
</feature>
<keyword evidence="1" id="KW-0472">Membrane</keyword>
<feature type="transmembrane region" description="Helical" evidence="1">
    <location>
        <begin position="72"/>
        <end position="93"/>
    </location>
</feature>
<evidence type="ECO:0000313" key="3">
    <source>
        <dbReference type="Proteomes" id="UP000239867"/>
    </source>
</evidence>
<sequence length="113" mass="13424">MRARIVRYDKYISGLLEADSTETSWQQVREDLLVQIGFFQHERLIHLLVTICFALLAMMGLFLLLIHNSLASILLLLLFMVLLLPYINHYYILENRTQKLYEYYDAISKKIQQ</sequence>
<reference evidence="2 3" key="1">
    <citation type="journal article" date="2018" name="MBio">
        <title>Insights into the evolution of host association through the isolation and characterization of a novel human periodontal pathobiont, Desulfobulbus oralis.</title>
        <authorList>
            <person name="Cross K.L."/>
            <person name="Chirania P."/>
            <person name="Xiong W."/>
            <person name="Beall C.J."/>
            <person name="Elkins J.G."/>
            <person name="Giannone R.J."/>
            <person name="Griffen A.L."/>
            <person name="Guss A.M."/>
            <person name="Hettich R.L."/>
            <person name="Joshi S.S."/>
            <person name="Mokrzan E.M."/>
            <person name="Martin R.K."/>
            <person name="Zhulin I.B."/>
            <person name="Leys E.J."/>
            <person name="Podar M."/>
        </authorList>
    </citation>
    <scope>NUCLEOTIDE SEQUENCE [LARGE SCALE GENOMIC DNA]</scope>
    <source>
        <strain evidence="2 3">ORNL</strain>
    </source>
</reference>
<evidence type="ECO:0000256" key="1">
    <source>
        <dbReference type="SAM" id="Phobius"/>
    </source>
</evidence>
<dbReference type="KEGG" id="deo:CAY53_01795"/>
<name>A0A2L1GL42_9BACT</name>
<keyword evidence="1" id="KW-1133">Transmembrane helix</keyword>
<keyword evidence="1" id="KW-0812">Transmembrane</keyword>
<keyword evidence="3" id="KW-1185">Reference proteome</keyword>